<dbReference type="SUPFAM" id="SSF159501">
    <property type="entry name" value="EreA/ChaN-like"/>
    <property type="match status" value="1"/>
</dbReference>
<dbReference type="Gene3D" id="3.40.50.11550">
    <property type="match status" value="1"/>
</dbReference>
<feature type="domain" description="Haem-binding uptake Tiki superfamily ChaN" evidence="1">
    <location>
        <begin position="29"/>
        <end position="124"/>
    </location>
</feature>
<dbReference type="RefSeq" id="WP_114339431.1">
    <property type="nucleotide sequence ID" value="NZ_QPID01000011.1"/>
</dbReference>
<organism evidence="2 3">
    <name type="scientific">Corallincola holothuriorum</name>
    <dbReference type="NCBI Taxonomy" id="2282215"/>
    <lineage>
        <taxon>Bacteria</taxon>
        <taxon>Pseudomonadati</taxon>
        <taxon>Pseudomonadota</taxon>
        <taxon>Gammaproteobacteria</taxon>
        <taxon>Alteromonadales</taxon>
        <taxon>Psychromonadaceae</taxon>
        <taxon>Corallincola</taxon>
    </lineage>
</organism>
<sequence>MTYPKLDLAEAIVEAPGKNLYRLMVRPSTRVLVMGENYHTHRAHKLEVVQALQKLRFAGFDCLALEVFPSDMTPILQSYSRSGEGAELIYAHLHQYFPQNPDYYIALLQSSREMGVELVGIDMEYRRFIQGQLEDEHVERNRHMSEAIAVQVAQGKRVVALMAVAHSTAFLGKSVTDYLKEQHSILTVSVTLTGGMDCFEQQSCFAQTTRASRPDVLRAAQSSQLWKKRFFVKGKSVNSADFVLHLPQVPMASAQ</sequence>
<proteinExistence type="predicted"/>
<reference evidence="2 3" key="1">
    <citation type="submission" date="2018-07" db="EMBL/GenBank/DDBJ databases">
        <title>Corallincola holothuriorum sp. nov., a new facultative anaerobe isolated from sea cucumber Apostichopus japonicus.</title>
        <authorList>
            <person name="Xia H."/>
        </authorList>
    </citation>
    <scope>NUCLEOTIDE SEQUENCE [LARGE SCALE GENOMIC DNA]</scope>
    <source>
        <strain evidence="2 3">C4</strain>
    </source>
</reference>
<dbReference type="Pfam" id="PF04187">
    <property type="entry name" value="Cofac_haem_bdg"/>
    <property type="match status" value="1"/>
</dbReference>
<protein>
    <recommendedName>
        <fullName evidence="1">Haem-binding uptake Tiki superfamily ChaN domain-containing protein</fullName>
    </recommendedName>
</protein>
<accession>A0A368N6P8</accession>
<evidence type="ECO:0000313" key="2">
    <source>
        <dbReference type="EMBL" id="RCU45224.1"/>
    </source>
</evidence>
<name>A0A368N6P8_9GAMM</name>
<evidence type="ECO:0000313" key="3">
    <source>
        <dbReference type="Proteomes" id="UP000252558"/>
    </source>
</evidence>
<dbReference type="EMBL" id="QPID01000011">
    <property type="protein sequence ID" value="RCU45224.1"/>
    <property type="molecule type" value="Genomic_DNA"/>
</dbReference>
<dbReference type="InterPro" id="IPR007314">
    <property type="entry name" value="Cofac_haem-bd_dom"/>
</dbReference>
<dbReference type="Proteomes" id="UP000252558">
    <property type="component" value="Unassembled WGS sequence"/>
</dbReference>
<dbReference type="AlphaFoldDB" id="A0A368N6P8"/>
<gene>
    <name evidence="2" type="ORF">DU002_16005</name>
</gene>
<evidence type="ECO:0000259" key="1">
    <source>
        <dbReference type="Pfam" id="PF04187"/>
    </source>
</evidence>
<comment type="caution">
    <text evidence="2">The sequence shown here is derived from an EMBL/GenBank/DDBJ whole genome shotgun (WGS) entry which is preliminary data.</text>
</comment>
<keyword evidence="3" id="KW-1185">Reference proteome</keyword>